<protein>
    <recommendedName>
        <fullName evidence="3">Terminase large subunit gp17-like C-terminal domain-containing protein</fullName>
    </recommendedName>
</protein>
<proteinExistence type="predicted"/>
<name>X1TG99_9ZZZZ</name>
<gene>
    <name evidence="2" type="ORF">S12H4_12875</name>
</gene>
<comment type="caution">
    <text evidence="2">The sequence shown here is derived from an EMBL/GenBank/DDBJ whole genome shotgun (WGS) entry which is preliminary data.</text>
</comment>
<evidence type="ECO:0008006" key="3">
    <source>
        <dbReference type="Google" id="ProtNLM"/>
    </source>
</evidence>
<sequence>MIYDPYQFHRSGLSLAKEGLPMQEFPQTTDRLVECGENLYSLIKGRNLVVYGDREIRDHILKAIAKESSRGFRLVKSKQSDRIDLAISLAMASLKAIGISEGQTRVRWLEEPEDLTQAERRKQFIESDEDDESHALPESYHQL</sequence>
<dbReference type="AlphaFoldDB" id="X1TG99"/>
<evidence type="ECO:0000256" key="1">
    <source>
        <dbReference type="SAM" id="MobiDB-lite"/>
    </source>
</evidence>
<reference evidence="2" key="1">
    <citation type="journal article" date="2014" name="Front. Microbiol.">
        <title>High frequency of phylogenetically diverse reductive dehalogenase-homologous genes in deep subseafloor sedimentary metagenomes.</title>
        <authorList>
            <person name="Kawai M."/>
            <person name="Futagami T."/>
            <person name="Toyoda A."/>
            <person name="Takaki Y."/>
            <person name="Nishi S."/>
            <person name="Hori S."/>
            <person name="Arai W."/>
            <person name="Tsubouchi T."/>
            <person name="Morono Y."/>
            <person name="Uchiyama I."/>
            <person name="Ito T."/>
            <person name="Fujiyama A."/>
            <person name="Inagaki F."/>
            <person name="Takami H."/>
        </authorList>
    </citation>
    <scope>NUCLEOTIDE SEQUENCE</scope>
    <source>
        <strain evidence="2">Expedition CK06-06</strain>
    </source>
</reference>
<dbReference type="EMBL" id="BARW01006142">
    <property type="protein sequence ID" value="GAI86605.1"/>
    <property type="molecule type" value="Genomic_DNA"/>
</dbReference>
<feature type="region of interest" description="Disordered" evidence="1">
    <location>
        <begin position="124"/>
        <end position="143"/>
    </location>
</feature>
<accession>X1TG99</accession>
<organism evidence="2">
    <name type="scientific">marine sediment metagenome</name>
    <dbReference type="NCBI Taxonomy" id="412755"/>
    <lineage>
        <taxon>unclassified sequences</taxon>
        <taxon>metagenomes</taxon>
        <taxon>ecological metagenomes</taxon>
    </lineage>
</organism>
<evidence type="ECO:0000313" key="2">
    <source>
        <dbReference type="EMBL" id="GAI86605.1"/>
    </source>
</evidence>